<feature type="non-terminal residue" evidence="2">
    <location>
        <position position="75"/>
    </location>
</feature>
<dbReference type="EMBL" id="WJQU01000001">
    <property type="protein sequence ID" value="KAJ6648843.1"/>
    <property type="molecule type" value="Genomic_DNA"/>
</dbReference>
<sequence length="75" mass="8593">MSWQNLSVSAQKIINISRIPDVCFVRNNIIKLAVWQPETTTTPGERNNVKCNRKCAQETPTPTNSTNQMLRQYIT</sequence>
<feature type="compositionally biased region" description="Polar residues" evidence="1">
    <location>
        <begin position="58"/>
        <end position="75"/>
    </location>
</feature>
<reference evidence="2" key="1">
    <citation type="submission" date="2022-07" db="EMBL/GenBank/DDBJ databases">
        <authorList>
            <person name="Trinca V."/>
            <person name="Uliana J.V.C."/>
            <person name="Torres T.T."/>
            <person name="Ward R.J."/>
            <person name="Monesi N."/>
        </authorList>
    </citation>
    <scope>NUCLEOTIDE SEQUENCE</scope>
    <source>
        <strain evidence="2">HSMRA1968</strain>
        <tissue evidence="2">Whole embryos</tissue>
    </source>
</reference>
<gene>
    <name evidence="2" type="ORF">Bhyg_04075</name>
</gene>
<organism evidence="2 3">
    <name type="scientific">Pseudolycoriella hygida</name>
    <dbReference type="NCBI Taxonomy" id="35572"/>
    <lineage>
        <taxon>Eukaryota</taxon>
        <taxon>Metazoa</taxon>
        <taxon>Ecdysozoa</taxon>
        <taxon>Arthropoda</taxon>
        <taxon>Hexapoda</taxon>
        <taxon>Insecta</taxon>
        <taxon>Pterygota</taxon>
        <taxon>Neoptera</taxon>
        <taxon>Endopterygota</taxon>
        <taxon>Diptera</taxon>
        <taxon>Nematocera</taxon>
        <taxon>Sciaroidea</taxon>
        <taxon>Sciaridae</taxon>
        <taxon>Pseudolycoriella</taxon>
    </lineage>
</organism>
<dbReference type="Proteomes" id="UP001151699">
    <property type="component" value="Chromosome A"/>
</dbReference>
<accession>A0A9Q0NEI7</accession>
<dbReference type="AlphaFoldDB" id="A0A9Q0NEI7"/>
<feature type="region of interest" description="Disordered" evidence="1">
    <location>
        <begin position="55"/>
        <end position="75"/>
    </location>
</feature>
<name>A0A9Q0NEI7_9DIPT</name>
<evidence type="ECO:0000313" key="3">
    <source>
        <dbReference type="Proteomes" id="UP001151699"/>
    </source>
</evidence>
<proteinExistence type="predicted"/>
<evidence type="ECO:0000256" key="1">
    <source>
        <dbReference type="SAM" id="MobiDB-lite"/>
    </source>
</evidence>
<protein>
    <submittedName>
        <fullName evidence="2">Uncharacterized protein</fullName>
    </submittedName>
</protein>
<keyword evidence="3" id="KW-1185">Reference proteome</keyword>
<comment type="caution">
    <text evidence="2">The sequence shown here is derived from an EMBL/GenBank/DDBJ whole genome shotgun (WGS) entry which is preliminary data.</text>
</comment>
<evidence type="ECO:0000313" key="2">
    <source>
        <dbReference type="EMBL" id="KAJ6648843.1"/>
    </source>
</evidence>